<reference evidence="8 9" key="1">
    <citation type="submission" date="2022-11" db="EMBL/GenBank/DDBJ databases">
        <title>Minimal conservation of predation-associated metabolite biosynthetic gene clusters underscores biosynthetic potential of Myxococcota including descriptions for ten novel species: Archangium lansinium sp. nov., Myxococcus landrumus sp. nov., Nannocystis bai.</title>
        <authorList>
            <person name="Ahearne A."/>
            <person name="Stevens C."/>
            <person name="Phillips K."/>
        </authorList>
    </citation>
    <scope>NUCLEOTIDE SEQUENCE [LARGE SCALE GENOMIC DNA]</scope>
    <source>
        <strain evidence="8 9">MIWBW</strain>
    </source>
</reference>
<dbReference type="Gene3D" id="3.60.15.10">
    <property type="entry name" value="Ribonuclease Z/Hydroxyacylglutathione hydrolase-like"/>
    <property type="match status" value="1"/>
</dbReference>
<feature type="signal peptide" evidence="6">
    <location>
        <begin position="1"/>
        <end position="31"/>
    </location>
</feature>
<evidence type="ECO:0000313" key="8">
    <source>
        <dbReference type="EMBL" id="MCY1079813.1"/>
    </source>
</evidence>
<evidence type="ECO:0000256" key="1">
    <source>
        <dbReference type="ARBA" id="ARBA00007749"/>
    </source>
</evidence>
<dbReference type="Proteomes" id="UP001207654">
    <property type="component" value="Unassembled WGS sequence"/>
</dbReference>
<gene>
    <name evidence="8" type="ORF">OV287_35695</name>
</gene>
<dbReference type="EMBL" id="JAPNKA010000001">
    <property type="protein sequence ID" value="MCY1079813.1"/>
    <property type="molecule type" value="Genomic_DNA"/>
</dbReference>
<comment type="similarity">
    <text evidence="1">Belongs to the metallo-beta-lactamase superfamily.</text>
</comment>
<dbReference type="SUPFAM" id="SSF56281">
    <property type="entry name" value="Metallo-hydrolase/oxidoreductase"/>
    <property type="match status" value="1"/>
</dbReference>
<evidence type="ECO:0000256" key="5">
    <source>
        <dbReference type="SAM" id="MobiDB-lite"/>
    </source>
</evidence>
<protein>
    <submittedName>
        <fullName evidence="8">MBL fold metallo-hydrolase</fullName>
    </submittedName>
</protein>
<feature type="chain" id="PRO_5046154218" evidence="6">
    <location>
        <begin position="32"/>
        <end position="208"/>
    </location>
</feature>
<dbReference type="PANTHER" id="PTHR42978:SF6">
    <property type="entry name" value="QUORUM-QUENCHING LACTONASE YTNP-RELATED"/>
    <property type="match status" value="1"/>
</dbReference>
<feature type="domain" description="Metallo-beta-lactamase" evidence="7">
    <location>
        <begin position="95"/>
        <end position="197"/>
    </location>
</feature>
<evidence type="ECO:0000256" key="6">
    <source>
        <dbReference type="SAM" id="SignalP"/>
    </source>
</evidence>
<dbReference type="PANTHER" id="PTHR42978">
    <property type="entry name" value="QUORUM-QUENCHING LACTONASE YTNP-RELATED-RELATED"/>
    <property type="match status" value="1"/>
</dbReference>
<accession>A0ABT4ADR9</accession>
<evidence type="ECO:0000256" key="4">
    <source>
        <dbReference type="ARBA" id="ARBA00022833"/>
    </source>
</evidence>
<name>A0ABT4ADR9_9BACT</name>
<dbReference type="InterPro" id="IPR051013">
    <property type="entry name" value="MBL_superfamily_lactonases"/>
</dbReference>
<organism evidence="8 9">
    <name type="scientific">Archangium lansingense</name>
    <dbReference type="NCBI Taxonomy" id="2995310"/>
    <lineage>
        <taxon>Bacteria</taxon>
        <taxon>Pseudomonadati</taxon>
        <taxon>Myxococcota</taxon>
        <taxon>Myxococcia</taxon>
        <taxon>Myxococcales</taxon>
        <taxon>Cystobacterineae</taxon>
        <taxon>Archangiaceae</taxon>
        <taxon>Archangium</taxon>
    </lineage>
</organism>
<sequence length="208" mass="22559">MKLRTSPWRATVAAVLTAVSGAALVPTTAQAAAPLVKTQAPGYYRMMLGDFEVTTLSDGTLELPLDKMLTNIKPAQVEKAFARAFLETPVESSFNAFLINTGSQLVLVDTGAGNLYGPTLGKLLTNLKAAGYQPEQIDAVLITHLHPDHMGGLMTGDKRTFRHPRARATSSSRPTTPRSNNSAAHRGVKREPPVRPPFHHQEVARKKR</sequence>
<evidence type="ECO:0000256" key="2">
    <source>
        <dbReference type="ARBA" id="ARBA00022723"/>
    </source>
</evidence>
<feature type="compositionally biased region" description="Basic and acidic residues" evidence="5">
    <location>
        <begin position="189"/>
        <end position="208"/>
    </location>
</feature>
<keyword evidence="3" id="KW-0378">Hydrolase</keyword>
<proteinExistence type="inferred from homology"/>
<dbReference type="InterPro" id="IPR036866">
    <property type="entry name" value="RibonucZ/Hydroxyglut_hydro"/>
</dbReference>
<feature type="compositionally biased region" description="Low complexity" evidence="5">
    <location>
        <begin position="167"/>
        <end position="179"/>
    </location>
</feature>
<dbReference type="RefSeq" id="WP_267538507.1">
    <property type="nucleotide sequence ID" value="NZ_JAPNKA010000001.1"/>
</dbReference>
<evidence type="ECO:0000259" key="7">
    <source>
        <dbReference type="Pfam" id="PF00753"/>
    </source>
</evidence>
<evidence type="ECO:0000313" key="9">
    <source>
        <dbReference type="Proteomes" id="UP001207654"/>
    </source>
</evidence>
<evidence type="ECO:0000256" key="3">
    <source>
        <dbReference type="ARBA" id="ARBA00022801"/>
    </source>
</evidence>
<dbReference type="CDD" id="cd07720">
    <property type="entry name" value="OPHC2-like_MBL-fold"/>
    <property type="match status" value="1"/>
</dbReference>
<feature type="region of interest" description="Disordered" evidence="5">
    <location>
        <begin position="163"/>
        <end position="208"/>
    </location>
</feature>
<comment type="caution">
    <text evidence="8">The sequence shown here is derived from an EMBL/GenBank/DDBJ whole genome shotgun (WGS) entry which is preliminary data.</text>
</comment>
<keyword evidence="9" id="KW-1185">Reference proteome</keyword>
<dbReference type="Pfam" id="PF00753">
    <property type="entry name" value="Lactamase_B"/>
    <property type="match status" value="1"/>
</dbReference>
<dbReference type="InterPro" id="IPR001279">
    <property type="entry name" value="Metallo-B-lactamas"/>
</dbReference>
<keyword evidence="4" id="KW-0862">Zinc</keyword>
<keyword evidence="2" id="KW-0479">Metal-binding</keyword>
<keyword evidence="6" id="KW-0732">Signal</keyword>